<proteinExistence type="predicted"/>
<name>A0ABN0XFI1_9ALTE</name>
<accession>A0ABN0XFI1</accession>
<dbReference type="InterPro" id="IPR021559">
    <property type="entry name" value="DUF3019"/>
</dbReference>
<comment type="caution">
    <text evidence="2">The sequence shown here is derived from an EMBL/GenBank/DDBJ whole genome shotgun (WGS) entry which is preliminary data.</text>
</comment>
<gene>
    <name evidence="2" type="ORF">GCM10009092_28890</name>
</gene>
<keyword evidence="1" id="KW-0732">Signal</keyword>
<evidence type="ECO:0000313" key="2">
    <source>
        <dbReference type="EMBL" id="GAA0362710.1"/>
    </source>
</evidence>
<sequence length="129" mass="14947">MFAMFFKGIALLLLLLGLPAAAQEGPSDRQFLISPDTCVAINKGRTCYTQVSIEWQLPEHGDYCLFLEGQGTPLACWKNRRSGQWQFEFASATSIQVLLKRQDTIMLSKEIQVNWVYESQRRKRNWRLF</sequence>
<reference evidence="2 3" key="1">
    <citation type="journal article" date="2019" name="Int. J. Syst. Evol. Microbiol.">
        <title>The Global Catalogue of Microorganisms (GCM) 10K type strain sequencing project: providing services to taxonomists for standard genome sequencing and annotation.</title>
        <authorList>
            <consortium name="The Broad Institute Genomics Platform"/>
            <consortium name="The Broad Institute Genome Sequencing Center for Infectious Disease"/>
            <person name="Wu L."/>
            <person name="Ma J."/>
        </authorList>
    </citation>
    <scope>NUCLEOTIDE SEQUENCE [LARGE SCALE GENOMIC DNA]</scope>
    <source>
        <strain evidence="2 3">JCM 13378</strain>
    </source>
</reference>
<dbReference type="EMBL" id="BAAAEI010000015">
    <property type="protein sequence ID" value="GAA0362710.1"/>
    <property type="molecule type" value="Genomic_DNA"/>
</dbReference>
<dbReference type="Pfam" id="PF11456">
    <property type="entry name" value="DUF3019"/>
    <property type="match status" value="1"/>
</dbReference>
<dbReference type="Proteomes" id="UP001501757">
    <property type="component" value="Unassembled WGS sequence"/>
</dbReference>
<keyword evidence="3" id="KW-1185">Reference proteome</keyword>
<evidence type="ECO:0000256" key="1">
    <source>
        <dbReference type="SAM" id="SignalP"/>
    </source>
</evidence>
<evidence type="ECO:0000313" key="3">
    <source>
        <dbReference type="Proteomes" id="UP001501757"/>
    </source>
</evidence>
<organism evidence="2 3">
    <name type="scientific">Bowmanella denitrificans</name>
    <dbReference type="NCBI Taxonomy" id="366582"/>
    <lineage>
        <taxon>Bacteria</taxon>
        <taxon>Pseudomonadati</taxon>
        <taxon>Pseudomonadota</taxon>
        <taxon>Gammaproteobacteria</taxon>
        <taxon>Alteromonadales</taxon>
        <taxon>Alteromonadaceae</taxon>
        <taxon>Bowmanella</taxon>
    </lineage>
</organism>
<feature type="chain" id="PRO_5047119401" description="DUF3019 domain-containing protein" evidence="1">
    <location>
        <begin position="23"/>
        <end position="129"/>
    </location>
</feature>
<protein>
    <recommendedName>
        <fullName evidence="4">DUF3019 domain-containing protein</fullName>
    </recommendedName>
</protein>
<feature type="signal peptide" evidence="1">
    <location>
        <begin position="1"/>
        <end position="22"/>
    </location>
</feature>
<evidence type="ECO:0008006" key="4">
    <source>
        <dbReference type="Google" id="ProtNLM"/>
    </source>
</evidence>